<feature type="transmembrane region" description="Helical" evidence="1">
    <location>
        <begin position="54"/>
        <end position="74"/>
    </location>
</feature>
<keyword evidence="1" id="KW-1133">Transmembrane helix</keyword>
<dbReference type="Gene3D" id="2.40.410.10">
    <property type="entry name" value="putative membrane protein from Corynebacterium diphtheriae superfamily"/>
    <property type="match status" value="1"/>
</dbReference>
<dbReference type="AlphaFoldDB" id="A0A3G6IVR3"/>
<dbReference type="KEGG" id="cpso:CPPEL_08145"/>
<organism evidence="2 3">
    <name type="scientific">Corynebacterium pseudopelargi</name>
    <dbReference type="NCBI Taxonomy" id="2080757"/>
    <lineage>
        <taxon>Bacteria</taxon>
        <taxon>Bacillati</taxon>
        <taxon>Actinomycetota</taxon>
        <taxon>Actinomycetes</taxon>
        <taxon>Mycobacteriales</taxon>
        <taxon>Corynebacteriaceae</taxon>
        <taxon>Corynebacterium</taxon>
    </lineage>
</organism>
<gene>
    <name evidence="2" type="ORF">CPPEL_08145</name>
</gene>
<dbReference type="RefSeq" id="WP_123960623.1">
    <property type="nucleotide sequence ID" value="NZ_CP033898.1"/>
</dbReference>
<reference evidence="2 3" key="1">
    <citation type="submission" date="2018-11" db="EMBL/GenBank/DDBJ databases">
        <authorList>
            <person name="Kleinhagauer T."/>
            <person name="Glaeser S.P."/>
            <person name="Spergser J."/>
            <person name="Ruckert C."/>
            <person name="Kaempfer P."/>
            <person name="Busse H.-J."/>
        </authorList>
    </citation>
    <scope>NUCLEOTIDE SEQUENCE [LARGE SCALE GENOMIC DNA]</scope>
    <source>
        <strain evidence="2 3">812CH</strain>
    </source>
</reference>
<accession>A0A3G6IVR3</accession>
<evidence type="ECO:0000313" key="3">
    <source>
        <dbReference type="Proteomes" id="UP000271426"/>
    </source>
</evidence>
<keyword evidence="1" id="KW-0812">Transmembrane</keyword>
<protein>
    <recommendedName>
        <fullName evidence="4">DUF3239 domain-containing protein</fullName>
    </recommendedName>
</protein>
<proteinExistence type="predicted"/>
<evidence type="ECO:0008006" key="4">
    <source>
        <dbReference type="Google" id="ProtNLM"/>
    </source>
</evidence>
<keyword evidence="1" id="KW-0472">Membrane</keyword>
<dbReference type="InterPro" id="IPR023124">
    <property type="entry name" value="DUF3239_dom_sf"/>
</dbReference>
<dbReference type="Pfam" id="PF11580">
    <property type="entry name" value="DUF3239"/>
    <property type="match status" value="1"/>
</dbReference>
<evidence type="ECO:0000256" key="1">
    <source>
        <dbReference type="SAM" id="Phobius"/>
    </source>
</evidence>
<name>A0A3G6IVR3_9CORY</name>
<keyword evidence="3" id="KW-1185">Reference proteome</keyword>
<dbReference type="InterPro" id="IPR021632">
    <property type="entry name" value="DUF3239"/>
</dbReference>
<feature type="transmembrane region" description="Helical" evidence="1">
    <location>
        <begin position="28"/>
        <end position="48"/>
    </location>
</feature>
<evidence type="ECO:0000313" key="2">
    <source>
        <dbReference type="EMBL" id="AZA09736.1"/>
    </source>
</evidence>
<dbReference type="EMBL" id="CP033898">
    <property type="protein sequence ID" value="AZA09736.1"/>
    <property type="molecule type" value="Genomic_DNA"/>
</dbReference>
<sequence length="213" mass="23414">MANFHFDVDTEYAKKHNELLKDTKRLQISAALFGLIQLGIGAAFYAWLGAGMGTIILVVFAVMALISFGMIAVIPKQVGKVNELYSAYPLCPAVIAKVNPRDVVLLALVNINQDQSLPPRWGLAARTVSNLDGHARAEGEKVPAVAVTGRRSSRNTTTWDEITPMPIAWGTPDQAVIKRAKQAIPQRDWDLLQRHSGDLEAVRATKYDLLELK</sequence>
<dbReference type="OrthoDB" id="4548219at2"/>
<dbReference type="Proteomes" id="UP000271426">
    <property type="component" value="Chromosome"/>
</dbReference>